<keyword evidence="4" id="KW-0560">Oxidoreductase</keyword>
<dbReference type="EMBL" id="CP034587">
    <property type="protein sequence ID" value="AZQ73341.1"/>
    <property type="molecule type" value="Genomic_DNA"/>
</dbReference>
<feature type="compositionally biased region" description="Low complexity" evidence="5">
    <location>
        <begin position="17"/>
        <end position="26"/>
    </location>
</feature>
<dbReference type="Pfam" id="PF00067">
    <property type="entry name" value="p450"/>
    <property type="match status" value="1"/>
</dbReference>
<dbReference type="PRINTS" id="PR00463">
    <property type="entry name" value="EP450I"/>
</dbReference>
<comment type="similarity">
    <text evidence="2 4">Belongs to the cytochrome P450 family.</text>
</comment>
<dbReference type="PRINTS" id="PR00385">
    <property type="entry name" value="P450"/>
</dbReference>
<protein>
    <submittedName>
        <fullName evidence="6">Cytochrome P450</fullName>
    </submittedName>
</protein>
<reference evidence="6 7" key="1">
    <citation type="submission" date="2018-12" db="EMBL/GenBank/DDBJ databases">
        <title>The whole draft genome of Streptomyce luteoverticillatus CGMCC 15060.</title>
        <authorList>
            <person name="Feng Z."/>
            <person name="Chen G."/>
            <person name="Zhang J."/>
            <person name="Zhu H."/>
            <person name="Yu X."/>
            <person name="Zhang W."/>
            <person name="Zhang X."/>
        </authorList>
    </citation>
    <scope>NUCLEOTIDE SEQUENCE [LARGE SCALE GENOMIC DNA]</scope>
    <source>
        <strain evidence="6 7">CGMCC 15060</strain>
    </source>
</reference>
<evidence type="ECO:0000256" key="5">
    <source>
        <dbReference type="SAM" id="MobiDB-lite"/>
    </source>
</evidence>
<dbReference type="PROSITE" id="PS00086">
    <property type="entry name" value="CYTOCHROME_P450"/>
    <property type="match status" value="1"/>
</dbReference>
<dbReference type="InterPro" id="IPR050121">
    <property type="entry name" value="Cytochrome_P450_monoxygenase"/>
</dbReference>
<dbReference type="GO" id="GO:0005506">
    <property type="term" value="F:iron ion binding"/>
    <property type="evidence" value="ECO:0007669"/>
    <property type="project" value="InterPro"/>
</dbReference>
<dbReference type="Proteomes" id="UP000267900">
    <property type="component" value="Chromosome"/>
</dbReference>
<keyword evidence="3 4" id="KW-0479">Metal-binding</keyword>
<dbReference type="GO" id="GO:0020037">
    <property type="term" value="F:heme binding"/>
    <property type="evidence" value="ECO:0007669"/>
    <property type="project" value="InterPro"/>
</dbReference>
<sequence length="473" mass="51887">MTHPVAAAAMPRPPAFRPRSASFRPRPTCEASMTTAASPSAGTGIPGPGGDKYLGNLHAFSTDPLGFLTECSRTYGDVVRLGANNVLLTSPGDVERMLVDRNAKFSKASADTRRGSRRQGFPLSTMNSDGATWQAKRHRMQPAFGRKLSTKAAEIVADQGERMLAGWRPGTPRDLQDDVSVLTLRLVTSLMFGDEFSEEDTAEIARLVAPIMDLSTSPVLLPEWVPTPRKLRIRRSMARVDRTLRALAASPAAADPDRAPVLHALVHGDPPPTPDELRDELATLIMAGFETTNDAVVWTSVLLARHPEIAERVRAEAEAAFAATPAGLARMEALPYTNAVVRESLRLYSPVWLTSRDAMEDMEFSGHIVPAGTTVTVSQWVAHRDPRHWEDAEEFRPERWLGKGPSVPRGSYFPFGLGPRVCIGAAVATTETVHIVADIWRRFRLELVRPERIRPRPALALQPMGVEVVPRGW</sequence>
<proteinExistence type="inferred from homology"/>
<evidence type="ECO:0000256" key="3">
    <source>
        <dbReference type="PIRSR" id="PIRSR602401-1"/>
    </source>
</evidence>
<evidence type="ECO:0000256" key="2">
    <source>
        <dbReference type="ARBA" id="ARBA00010617"/>
    </source>
</evidence>
<dbReference type="GO" id="GO:0004497">
    <property type="term" value="F:monooxygenase activity"/>
    <property type="evidence" value="ECO:0007669"/>
    <property type="project" value="UniProtKB-KW"/>
</dbReference>
<evidence type="ECO:0000256" key="1">
    <source>
        <dbReference type="ARBA" id="ARBA00001971"/>
    </source>
</evidence>
<name>A0A3Q9FXW6_STRLT</name>
<dbReference type="InterPro" id="IPR001128">
    <property type="entry name" value="Cyt_P450"/>
</dbReference>
<organism evidence="6 7">
    <name type="scientific">Streptomyces luteoverticillatus</name>
    <name type="common">Streptoverticillium luteoverticillatus</name>
    <dbReference type="NCBI Taxonomy" id="66425"/>
    <lineage>
        <taxon>Bacteria</taxon>
        <taxon>Bacillati</taxon>
        <taxon>Actinomycetota</taxon>
        <taxon>Actinomycetes</taxon>
        <taxon>Kitasatosporales</taxon>
        <taxon>Streptomycetaceae</taxon>
        <taxon>Streptomyces</taxon>
    </lineage>
</organism>
<dbReference type="PANTHER" id="PTHR24305">
    <property type="entry name" value="CYTOCHROME P450"/>
    <property type="match status" value="1"/>
</dbReference>
<keyword evidence="3 4" id="KW-0408">Iron</keyword>
<dbReference type="InterPro" id="IPR017972">
    <property type="entry name" value="Cyt_P450_CS"/>
</dbReference>
<feature type="compositionally biased region" description="Low complexity" evidence="5">
    <location>
        <begin position="1"/>
        <end position="10"/>
    </location>
</feature>
<dbReference type="InterPro" id="IPR002401">
    <property type="entry name" value="Cyt_P450_E_grp-I"/>
</dbReference>
<dbReference type="GO" id="GO:0016705">
    <property type="term" value="F:oxidoreductase activity, acting on paired donors, with incorporation or reduction of molecular oxygen"/>
    <property type="evidence" value="ECO:0007669"/>
    <property type="project" value="InterPro"/>
</dbReference>
<evidence type="ECO:0000256" key="4">
    <source>
        <dbReference type="RuleBase" id="RU000461"/>
    </source>
</evidence>
<keyword evidence="4" id="KW-0503">Monooxygenase</keyword>
<accession>A0A3Q9FXW6</accession>
<evidence type="ECO:0000313" key="7">
    <source>
        <dbReference type="Proteomes" id="UP000267900"/>
    </source>
</evidence>
<gene>
    <name evidence="6" type="ORF">EKH77_20875</name>
</gene>
<keyword evidence="7" id="KW-1185">Reference proteome</keyword>
<dbReference type="OrthoDB" id="4746309at2"/>
<dbReference type="SUPFAM" id="SSF48264">
    <property type="entry name" value="Cytochrome P450"/>
    <property type="match status" value="1"/>
</dbReference>
<feature type="binding site" description="axial binding residue" evidence="3">
    <location>
        <position position="422"/>
    </location>
    <ligand>
        <name>heme</name>
        <dbReference type="ChEBI" id="CHEBI:30413"/>
    </ligand>
    <ligandPart>
        <name>Fe</name>
        <dbReference type="ChEBI" id="CHEBI:18248"/>
    </ligandPart>
</feature>
<comment type="cofactor">
    <cofactor evidence="1 3">
        <name>heme</name>
        <dbReference type="ChEBI" id="CHEBI:30413"/>
    </cofactor>
</comment>
<dbReference type="InterPro" id="IPR036396">
    <property type="entry name" value="Cyt_P450_sf"/>
</dbReference>
<keyword evidence="3 4" id="KW-0349">Heme</keyword>
<feature type="region of interest" description="Disordered" evidence="5">
    <location>
        <begin position="1"/>
        <end position="27"/>
    </location>
</feature>
<evidence type="ECO:0000313" key="6">
    <source>
        <dbReference type="EMBL" id="AZQ73341.1"/>
    </source>
</evidence>
<dbReference type="AlphaFoldDB" id="A0A3Q9FXW6"/>
<dbReference type="Gene3D" id="1.10.630.10">
    <property type="entry name" value="Cytochrome P450"/>
    <property type="match status" value="1"/>
</dbReference>
<dbReference type="PANTHER" id="PTHR24305:SF166">
    <property type="entry name" value="CYTOCHROME P450 12A4, MITOCHONDRIAL-RELATED"/>
    <property type="match status" value="1"/>
</dbReference>